<organism evidence="1 2">
    <name type="scientific">Desulfallas thermosapovorans DSM 6562</name>
    <dbReference type="NCBI Taxonomy" id="1121431"/>
    <lineage>
        <taxon>Bacteria</taxon>
        <taxon>Bacillati</taxon>
        <taxon>Bacillota</taxon>
        <taxon>Clostridia</taxon>
        <taxon>Eubacteriales</taxon>
        <taxon>Desulfallaceae</taxon>
        <taxon>Desulfallas</taxon>
    </lineage>
</organism>
<proteinExistence type="predicted"/>
<dbReference type="AlphaFoldDB" id="A0A5S4ZVY2"/>
<sequence>MHRKIGILLTALLLLASTGFCIYEQQRNKPAGLIRLHIIANSNTFYDQNLKYQVRDRIVREMAPAFSEASDIETARQVADANVENIRSIAEDEIKRRGFDYPVQVVRGDYYFPAKKYTVQEESRLASFTLPPGRYEAVRVIIGSGEGANWWCVLYPPLCFVDLQQAAPPLIMPVASAAQEESIEHDEEGMEHGEEGMEHDMEEVNKKVEEDSPKPYISYRFRIMEVFKKTLNFL</sequence>
<dbReference type="RefSeq" id="WP_166510813.1">
    <property type="nucleotide sequence ID" value="NZ_VNHM01000003.1"/>
</dbReference>
<name>A0A5S4ZVY2_9FIRM</name>
<evidence type="ECO:0000313" key="1">
    <source>
        <dbReference type="EMBL" id="TYO96956.1"/>
    </source>
</evidence>
<dbReference type="Proteomes" id="UP000323166">
    <property type="component" value="Unassembled WGS sequence"/>
</dbReference>
<dbReference type="EMBL" id="VNHM01000003">
    <property type="protein sequence ID" value="TYO96956.1"/>
    <property type="molecule type" value="Genomic_DNA"/>
</dbReference>
<dbReference type="Pfam" id="PF09551">
    <property type="entry name" value="Spore_II_R"/>
    <property type="match status" value="1"/>
</dbReference>
<accession>A0A5S4ZVY2</accession>
<keyword evidence="2" id="KW-1185">Reference proteome</keyword>
<dbReference type="InterPro" id="IPR014202">
    <property type="entry name" value="Spore_II_R"/>
</dbReference>
<reference evidence="1 2" key="1">
    <citation type="submission" date="2019-07" db="EMBL/GenBank/DDBJ databases">
        <title>Genomic Encyclopedia of Type Strains, Phase I: the one thousand microbial genomes (KMG-I) project.</title>
        <authorList>
            <person name="Kyrpides N."/>
        </authorList>
    </citation>
    <scope>NUCLEOTIDE SEQUENCE [LARGE SCALE GENOMIC DNA]</scope>
    <source>
        <strain evidence="1 2">DSM 6562</strain>
    </source>
</reference>
<comment type="caution">
    <text evidence="1">The sequence shown here is derived from an EMBL/GenBank/DDBJ whole genome shotgun (WGS) entry which is preliminary data.</text>
</comment>
<protein>
    <submittedName>
        <fullName evidence="1">Stage II sporulation protein R</fullName>
    </submittedName>
</protein>
<evidence type="ECO:0000313" key="2">
    <source>
        <dbReference type="Proteomes" id="UP000323166"/>
    </source>
</evidence>
<gene>
    <name evidence="1" type="ORF">LX24_00766</name>
</gene>